<organism evidence="2 3">
    <name type="scientific">Calocera cornea HHB12733</name>
    <dbReference type="NCBI Taxonomy" id="1353952"/>
    <lineage>
        <taxon>Eukaryota</taxon>
        <taxon>Fungi</taxon>
        <taxon>Dikarya</taxon>
        <taxon>Basidiomycota</taxon>
        <taxon>Agaricomycotina</taxon>
        <taxon>Dacrymycetes</taxon>
        <taxon>Dacrymycetales</taxon>
        <taxon>Dacrymycetaceae</taxon>
        <taxon>Calocera</taxon>
    </lineage>
</organism>
<dbReference type="InParanoid" id="A0A165GRI5"/>
<name>A0A165GRI5_9BASI</name>
<dbReference type="AlphaFoldDB" id="A0A165GRI5"/>
<dbReference type="Proteomes" id="UP000076842">
    <property type="component" value="Unassembled WGS sequence"/>
</dbReference>
<evidence type="ECO:0000259" key="1">
    <source>
        <dbReference type="SMART" id="SM00225"/>
    </source>
</evidence>
<evidence type="ECO:0000313" key="3">
    <source>
        <dbReference type="Proteomes" id="UP000076842"/>
    </source>
</evidence>
<dbReference type="SMART" id="SM00225">
    <property type="entry name" value="BTB"/>
    <property type="match status" value="2"/>
</dbReference>
<dbReference type="Pfam" id="PF00651">
    <property type="entry name" value="BTB"/>
    <property type="match status" value="1"/>
</dbReference>
<dbReference type="STRING" id="1353952.A0A165GRI5"/>
<dbReference type="OrthoDB" id="3357985at2759"/>
<dbReference type="SUPFAM" id="SSF54695">
    <property type="entry name" value="POZ domain"/>
    <property type="match status" value="1"/>
</dbReference>
<protein>
    <recommendedName>
        <fullName evidence="1">BTB domain-containing protein</fullName>
    </recommendedName>
</protein>
<keyword evidence="3" id="KW-1185">Reference proteome</keyword>
<dbReference type="InterPro" id="IPR011333">
    <property type="entry name" value="SKP1/BTB/POZ_sf"/>
</dbReference>
<proteinExistence type="predicted"/>
<sequence length="424" mass="47430">MDPASPEVVAVQDAFPSNPPPEPFVVPAIFQNPDADIVVKSSDNVEFRVWKCILIEGSVVFKDMLSSANSSQDAADPVPWPEPAKVIDRLLMLMYPVVKPALDSIEEIFTLIHAADKWQIDVAIAYLKENLMSRRVTRTDTQYFQIYAFACSMNFLDVQEDVVKMASNLDPLGPDVRRYLADMTALDLLRLVKLRTYPLATFDSHFSDVPQPAAQVAPGATAVPEVFQDPDADIAILSSDGIEYRVFKLYLCHSSEKLRDMVHRLGSERSNPAESTLPKLSIPLPAATLETLLCYIYPMPKRTNGTMPLEHLMVCLRAAITWDIRVAVEALSQELTMPWRLRSHPLRIYGFAASTGLAEEAAKAKGRAMLLDPLSHPLKVDFMEMTARDLAVLHESHALRNNAFEPSHQLIRQVKTVLEEHITL</sequence>
<evidence type="ECO:0000313" key="2">
    <source>
        <dbReference type="EMBL" id="KZT58383.1"/>
    </source>
</evidence>
<reference evidence="2 3" key="1">
    <citation type="journal article" date="2016" name="Mol. Biol. Evol.">
        <title>Comparative Genomics of Early-Diverging Mushroom-Forming Fungi Provides Insights into the Origins of Lignocellulose Decay Capabilities.</title>
        <authorList>
            <person name="Nagy L.G."/>
            <person name="Riley R."/>
            <person name="Tritt A."/>
            <person name="Adam C."/>
            <person name="Daum C."/>
            <person name="Floudas D."/>
            <person name="Sun H."/>
            <person name="Yadav J.S."/>
            <person name="Pangilinan J."/>
            <person name="Larsson K.H."/>
            <person name="Matsuura K."/>
            <person name="Barry K."/>
            <person name="Labutti K."/>
            <person name="Kuo R."/>
            <person name="Ohm R.A."/>
            <person name="Bhattacharya S.S."/>
            <person name="Shirouzu T."/>
            <person name="Yoshinaga Y."/>
            <person name="Martin F.M."/>
            <person name="Grigoriev I.V."/>
            <person name="Hibbett D.S."/>
        </authorList>
    </citation>
    <scope>NUCLEOTIDE SEQUENCE [LARGE SCALE GENOMIC DNA]</scope>
    <source>
        <strain evidence="2 3">HHB12733</strain>
    </source>
</reference>
<feature type="domain" description="BTB" evidence="1">
    <location>
        <begin position="232"/>
        <end position="335"/>
    </location>
</feature>
<dbReference type="Gene3D" id="3.30.710.10">
    <property type="entry name" value="Potassium Channel Kv1.1, Chain A"/>
    <property type="match status" value="2"/>
</dbReference>
<gene>
    <name evidence="2" type="ORF">CALCODRAFT_508239</name>
</gene>
<accession>A0A165GRI5</accession>
<feature type="domain" description="BTB" evidence="1">
    <location>
        <begin position="35"/>
        <end position="135"/>
    </location>
</feature>
<dbReference type="InterPro" id="IPR000210">
    <property type="entry name" value="BTB/POZ_dom"/>
</dbReference>
<dbReference type="EMBL" id="KV423952">
    <property type="protein sequence ID" value="KZT58383.1"/>
    <property type="molecule type" value="Genomic_DNA"/>
</dbReference>